<dbReference type="EMBL" id="HACG01037706">
    <property type="protein sequence ID" value="CEK84571.1"/>
    <property type="molecule type" value="Transcribed_RNA"/>
</dbReference>
<evidence type="ECO:0000313" key="4">
    <source>
        <dbReference type="EMBL" id="CEK84571.1"/>
    </source>
</evidence>
<evidence type="ECO:0000313" key="3">
    <source>
        <dbReference type="EMBL" id="CEK84568.1"/>
    </source>
</evidence>
<dbReference type="AlphaFoldDB" id="A0A0B7AXD7"/>
<dbReference type="EMBL" id="HACG01037700">
    <property type="protein sequence ID" value="CEK84565.1"/>
    <property type="molecule type" value="Transcribed_RNA"/>
</dbReference>
<organism evidence="2">
    <name type="scientific">Arion vulgaris</name>
    <dbReference type="NCBI Taxonomy" id="1028688"/>
    <lineage>
        <taxon>Eukaryota</taxon>
        <taxon>Metazoa</taxon>
        <taxon>Spiralia</taxon>
        <taxon>Lophotrochozoa</taxon>
        <taxon>Mollusca</taxon>
        <taxon>Gastropoda</taxon>
        <taxon>Heterobranchia</taxon>
        <taxon>Euthyneura</taxon>
        <taxon>Panpulmonata</taxon>
        <taxon>Eupulmonata</taxon>
        <taxon>Stylommatophora</taxon>
        <taxon>Helicina</taxon>
        <taxon>Arionoidea</taxon>
        <taxon>Arionidae</taxon>
        <taxon>Arion</taxon>
    </lineage>
</organism>
<gene>
    <name evidence="2" type="primary">ORF143341</name>
    <name evidence="3" type="synonym">ORF143385</name>
    <name evidence="4" type="synonym">ORF143404</name>
</gene>
<protein>
    <submittedName>
        <fullName evidence="2">Uncharacterized protein</fullName>
    </submittedName>
</protein>
<name>A0A0B7AXD7_9EUPU</name>
<proteinExistence type="predicted"/>
<accession>A0A0B7AXD7</accession>
<reference evidence="2" key="1">
    <citation type="submission" date="2014-12" db="EMBL/GenBank/DDBJ databases">
        <title>Insight into the proteome of Arion vulgaris.</title>
        <authorList>
            <person name="Aradska J."/>
            <person name="Bulat T."/>
            <person name="Smidak R."/>
            <person name="Sarate P."/>
            <person name="Gangsoo J."/>
            <person name="Sialana F."/>
            <person name="Bilban M."/>
            <person name="Lubec G."/>
        </authorList>
    </citation>
    <scope>NUCLEOTIDE SEQUENCE</scope>
    <source>
        <tissue evidence="2">Skin</tissue>
    </source>
</reference>
<evidence type="ECO:0000313" key="2">
    <source>
        <dbReference type="EMBL" id="CEK84565.1"/>
    </source>
</evidence>
<sequence>MGSKKTVLAKPTSGIHRAQTTWAQRPSSVCLNAPPLLDTDSSQQHEMGTEDNDDIATGLLVYMEPHNTPDVQRGYTCHKTESCCCSDIHHPYKYCTQHHHPWKDLAPFHCADSERRLLFQNDPL</sequence>
<dbReference type="EMBL" id="HACG01037703">
    <property type="protein sequence ID" value="CEK84568.1"/>
    <property type="molecule type" value="Transcribed_RNA"/>
</dbReference>
<feature type="region of interest" description="Disordered" evidence="1">
    <location>
        <begin position="1"/>
        <end position="21"/>
    </location>
</feature>
<evidence type="ECO:0000256" key="1">
    <source>
        <dbReference type="SAM" id="MobiDB-lite"/>
    </source>
</evidence>